<dbReference type="RefSeq" id="WP_144423702.1">
    <property type="nucleotide sequence ID" value="NZ_CXOI01000012.1"/>
</dbReference>
<dbReference type="PROSITE" id="PS51257">
    <property type="entry name" value="PROKAR_LIPOPROTEIN"/>
    <property type="match status" value="1"/>
</dbReference>
<reference evidence="3" key="1">
    <citation type="submission" date="2015-07" db="EMBL/GenBank/DDBJ databases">
        <authorList>
            <person name="Wibberg D."/>
        </authorList>
    </citation>
    <scope>NUCLEOTIDE SEQUENCE [LARGE SCALE GENOMIC DNA]</scope>
</reference>
<organism evidence="2 3">
    <name type="scientific">Xanthomonas graminis pv. arrhenatheri LMG 727</name>
    <dbReference type="NCBI Taxonomy" id="1195923"/>
    <lineage>
        <taxon>Bacteria</taxon>
        <taxon>Pseudomonadati</taxon>
        <taxon>Pseudomonadota</taxon>
        <taxon>Gammaproteobacteria</taxon>
        <taxon>Lysobacterales</taxon>
        <taxon>Lysobacteraceae</taxon>
        <taxon>Xanthomonas</taxon>
        <taxon>Xanthomonas translucens group</taxon>
        <taxon>Xanthomonas graminis</taxon>
    </lineage>
</organism>
<keyword evidence="3" id="KW-1185">Reference proteome</keyword>
<accession>A0A0K2ZK88</accession>
<feature type="compositionally biased region" description="Basic and acidic residues" evidence="1">
    <location>
        <begin position="27"/>
        <end position="46"/>
    </location>
</feature>
<proteinExistence type="predicted"/>
<evidence type="ECO:0000313" key="2">
    <source>
        <dbReference type="EMBL" id="CTP83820.1"/>
    </source>
</evidence>
<name>A0A0K2ZK88_9XANT</name>
<evidence type="ECO:0000256" key="1">
    <source>
        <dbReference type="SAM" id="MobiDB-lite"/>
    </source>
</evidence>
<dbReference type="EMBL" id="CXOI01000012">
    <property type="protein sequence ID" value="CTP83820.1"/>
    <property type="molecule type" value="Genomic_DNA"/>
</dbReference>
<evidence type="ECO:0008006" key="4">
    <source>
        <dbReference type="Google" id="ProtNLM"/>
    </source>
</evidence>
<protein>
    <recommendedName>
        <fullName evidence="4">Lipoprotein</fullName>
    </recommendedName>
</protein>
<sequence>MKEWLLLCPFLLGACSQTEDAALQSSDKAEQPAHVEEASSSKKEETMSPLEGVLLKFIAAKPPTWDAFNAVSSVKWRDSGPLKNDDASDAQSSYYRRGNLLLSGFGMVDVPDGAQDADAGARQENEGNAGVTLNGDAGAVHSIAVQKFYVSDNYKQVLSNQISSSDSLSLIADRCDFDYGTSSQNTQKNQFFQLNFSAGKVYAEVYIDDGAESHGPGSTTFVFYLSKPTQRIASMQCKEK</sequence>
<evidence type="ECO:0000313" key="3">
    <source>
        <dbReference type="Proteomes" id="UP000046187"/>
    </source>
</evidence>
<feature type="region of interest" description="Disordered" evidence="1">
    <location>
        <begin position="23"/>
        <end position="46"/>
    </location>
</feature>
<dbReference type="AlphaFoldDB" id="A0A0K2ZK88"/>
<dbReference type="Proteomes" id="UP000046187">
    <property type="component" value="Unassembled WGS sequence"/>
</dbReference>
<gene>
    <name evidence="2" type="ORF">XTALMG727_0767</name>
</gene>